<dbReference type="RefSeq" id="WP_166506138.1">
    <property type="nucleotide sequence ID" value="NZ_JAKNTL010000002.1"/>
</dbReference>
<keyword evidence="9" id="KW-0418">Kinase</keyword>
<evidence type="ECO:0000259" key="15">
    <source>
        <dbReference type="PROSITE" id="PS50109"/>
    </source>
</evidence>
<feature type="transmembrane region" description="Helical" evidence="14">
    <location>
        <begin position="69"/>
        <end position="86"/>
    </location>
</feature>
<dbReference type="InterPro" id="IPR003661">
    <property type="entry name" value="HisK_dim/P_dom"/>
</dbReference>
<dbReference type="KEGG" id="rhom:FRIFI_2746"/>
<dbReference type="InterPro" id="IPR003660">
    <property type="entry name" value="HAMP_dom"/>
</dbReference>
<evidence type="ECO:0000256" key="8">
    <source>
        <dbReference type="ARBA" id="ARBA00022741"/>
    </source>
</evidence>
<dbReference type="GO" id="GO:0005886">
    <property type="term" value="C:plasma membrane"/>
    <property type="evidence" value="ECO:0007669"/>
    <property type="project" value="UniProtKB-SubCell"/>
</dbReference>
<keyword evidence="18" id="KW-1185">Reference proteome</keyword>
<dbReference type="Pfam" id="PF02518">
    <property type="entry name" value="HATPase_c"/>
    <property type="match status" value="1"/>
</dbReference>
<evidence type="ECO:0000256" key="13">
    <source>
        <dbReference type="ARBA" id="ARBA00023136"/>
    </source>
</evidence>
<dbReference type="CDD" id="cd00082">
    <property type="entry name" value="HisKA"/>
    <property type="match status" value="1"/>
</dbReference>
<dbReference type="AlphaFoldDB" id="A0A2P2BV67"/>
<keyword evidence="11 14" id="KW-1133">Transmembrane helix</keyword>
<keyword evidence="10" id="KW-0067">ATP-binding</keyword>
<gene>
    <name evidence="17" type="ORF">FRIFI_2746</name>
</gene>
<dbReference type="PRINTS" id="PR00344">
    <property type="entry name" value="BCTRLSENSOR"/>
</dbReference>
<dbReference type="Pfam" id="PF00512">
    <property type="entry name" value="HisKA"/>
    <property type="match status" value="1"/>
</dbReference>
<feature type="domain" description="Histidine kinase" evidence="15">
    <location>
        <begin position="155"/>
        <end position="371"/>
    </location>
</feature>
<dbReference type="SMART" id="SM00387">
    <property type="entry name" value="HATPase_c"/>
    <property type="match status" value="1"/>
</dbReference>
<dbReference type="Gene3D" id="6.10.340.10">
    <property type="match status" value="1"/>
</dbReference>
<comment type="catalytic activity">
    <reaction evidence="1">
        <text>ATP + protein L-histidine = ADP + protein N-phospho-L-histidine.</text>
        <dbReference type="EC" id="2.7.13.3"/>
    </reaction>
</comment>
<dbReference type="FunFam" id="3.30.565.10:FF:000013">
    <property type="entry name" value="Two-component sensor histidine kinase"/>
    <property type="match status" value="1"/>
</dbReference>
<reference evidence="17 18" key="1">
    <citation type="submission" date="2014-09" db="EMBL/GenBank/DDBJ databases">
        <authorList>
            <person name="Hornung B.V."/>
        </authorList>
    </citation>
    <scope>NUCLEOTIDE SEQUENCE [LARGE SCALE GENOMIC DNA]</scope>
    <source>
        <strain evidence="17 18">FRIFI</strain>
    </source>
</reference>
<protein>
    <recommendedName>
        <fullName evidence="3">histidine kinase</fullName>
        <ecNumber evidence="3">2.7.13.3</ecNumber>
    </recommendedName>
</protein>
<organism evidence="17 18">
    <name type="scientific">Romboutsia hominis</name>
    <dbReference type="NCBI Taxonomy" id="1507512"/>
    <lineage>
        <taxon>Bacteria</taxon>
        <taxon>Bacillati</taxon>
        <taxon>Bacillota</taxon>
        <taxon>Clostridia</taxon>
        <taxon>Peptostreptococcales</taxon>
        <taxon>Peptostreptococcaceae</taxon>
        <taxon>Romboutsia</taxon>
    </lineage>
</organism>
<dbReference type="InterPro" id="IPR005467">
    <property type="entry name" value="His_kinase_dom"/>
</dbReference>
<dbReference type="PANTHER" id="PTHR45528">
    <property type="entry name" value="SENSOR HISTIDINE KINASE CPXA"/>
    <property type="match status" value="1"/>
</dbReference>
<dbReference type="Proteomes" id="UP000245695">
    <property type="component" value="Chromosome 1"/>
</dbReference>
<dbReference type="SUPFAM" id="SSF158472">
    <property type="entry name" value="HAMP domain-like"/>
    <property type="match status" value="1"/>
</dbReference>
<dbReference type="EC" id="2.7.13.3" evidence="3"/>
<dbReference type="Gene3D" id="3.30.565.10">
    <property type="entry name" value="Histidine kinase-like ATPase, C-terminal domain"/>
    <property type="match status" value="1"/>
</dbReference>
<keyword evidence="7 14" id="KW-0812">Transmembrane</keyword>
<dbReference type="InterPro" id="IPR003594">
    <property type="entry name" value="HATPase_dom"/>
</dbReference>
<evidence type="ECO:0000256" key="4">
    <source>
        <dbReference type="ARBA" id="ARBA00022475"/>
    </source>
</evidence>
<evidence type="ECO:0000259" key="16">
    <source>
        <dbReference type="PROSITE" id="PS50885"/>
    </source>
</evidence>
<evidence type="ECO:0000256" key="14">
    <source>
        <dbReference type="SAM" id="Phobius"/>
    </source>
</evidence>
<dbReference type="Pfam" id="PF00672">
    <property type="entry name" value="HAMP"/>
    <property type="match status" value="1"/>
</dbReference>
<keyword evidence="13 14" id="KW-0472">Membrane</keyword>
<evidence type="ECO:0000256" key="6">
    <source>
        <dbReference type="ARBA" id="ARBA00022679"/>
    </source>
</evidence>
<dbReference type="SUPFAM" id="SSF55874">
    <property type="entry name" value="ATPase domain of HSP90 chaperone/DNA topoisomerase II/histidine kinase"/>
    <property type="match status" value="1"/>
</dbReference>
<evidence type="ECO:0000256" key="3">
    <source>
        <dbReference type="ARBA" id="ARBA00012438"/>
    </source>
</evidence>
<feature type="domain" description="HAMP" evidence="16">
    <location>
        <begin position="94"/>
        <end position="140"/>
    </location>
</feature>
<dbReference type="GO" id="GO:0005524">
    <property type="term" value="F:ATP binding"/>
    <property type="evidence" value="ECO:0007669"/>
    <property type="project" value="UniProtKB-KW"/>
</dbReference>
<dbReference type="FunFam" id="1.10.287.130:FF:000008">
    <property type="entry name" value="Two-component sensor histidine kinase"/>
    <property type="match status" value="1"/>
</dbReference>
<dbReference type="InterPro" id="IPR004358">
    <property type="entry name" value="Sig_transdc_His_kin-like_C"/>
</dbReference>
<dbReference type="SUPFAM" id="SSF47384">
    <property type="entry name" value="Homodimeric domain of signal transducing histidine kinase"/>
    <property type="match status" value="1"/>
</dbReference>
<dbReference type="CDD" id="cd00075">
    <property type="entry name" value="HATPase"/>
    <property type="match status" value="1"/>
</dbReference>
<proteinExistence type="predicted"/>
<dbReference type="CDD" id="cd06225">
    <property type="entry name" value="HAMP"/>
    <property type="match status" value="1"/>
</dbReference>
<dbReference type="PROSITE" id="PS50109">
    <property type="entry name" value="HIS_KIN"/>
    <property type="match status" value="1"/>
</dbReference>
<dbReference type="PANTHER" id="PTHR45528:SF1">
    <property type="entry name" value="SENSOR HISTIDINE KINASE CPXA"/>
    <property type="match status" value="1"/>
</dbReference>
<sequence>MKNKKILFEYAFKPIIYFIISLVIGGSIIGIIYFKLIDMYMNSYAKIPQVIINVVNEFLYAKNNYIGDLVYIILILLITIPIYIIFMKKKIESISEIINTTNIMANGDLNQTIQVVSKDEVGQLGNNINSIVSQLRNITIEERRAQQTKTDLITNVSHDLRTPLTSIIGYLGLIEDDRYKDEVELRYYTTIAYEKSKSLSILINDLFELTKMQNNTISLDKIDINLVELLGQITEQFKYEFKQNDIKGRTDFSEDKLIINADANKLVRVFENLISNGIKYGKDGGYIDIVTRKQDNMAIAQIINYGEQIPSSDLPHIFERFYRVEKSRNRNDGGSGLGLAIAKNIVELHGGNIKVESNSSRTIFEVKLKLI</sequence>
<evidence type="ECO:0000256" key="5">
    <source>
        <dbReference type="ARBA" id="ARBA00022553"/>
    </source>
</evidence>
<evidence type="ECO:0000256" key="11">
    <source>
        <dbReference type="ARBA" id="ARBA00022989"/>
    </source>
</evidence>
<keyword evidence="8" id="KW-0547">Nucleotide-binding</keyword>
<accession>A0A2P2BV67</accession>
<keyword evidence="12" id="KW-0902">Two-component regulatory system</keyword>
<name>A0A2P2BV67_9FIRM</name>
<dbReference type="PROSITE" id="PS50885">
    <property type="entry name" value="HAMP"/>
    <property type="match status" value="1"/>
</dbReference>
<keyword evidence="4" id="KW-1003">Cell membrane</keyword>
<evidence type="ECO:0000256" key="10">
    <source>
        <dbReference type="ARBA" id="ARBA00022840"/>
    </source>
</evidence>
<keyword evidence="6 17" id="KW-0808">Transferase</keyword>
<dbReference type="InterPro" id="IPR050398">
    <property type="entry name" value="HssS/ArlS-like"/>
</dbReference>
<dbReference type="SMART" id="SM00388">
    <property type="entry name" value="HisKA"/>
    <property type="match status" value="1"/>
</dbReference>
<dbReference type="EMBL" id="LN650648">
    <property type="protein sequence ID" value="CEI74263.1"/>
    <property type="molecule type" value="Genomic_DNA"/>
</dbReference>
<dbReference type="InterPro" id="IPR036890">
    <property type="entry name" value="HATPase_C_sf"/>
</dbReference>
<evidence type="ECO:0000313" key="17">
    <source>
        <dbReference type="EMBL" id="CEI74263.1"/>
    </source>
</evidence>
<evidence type="ECO:0000256" key="12">
    <source>
        <dbReference type="ARBA" id="ARBA00023012"/>
    </source>
</evidence>
<evidence type="ECO:0000256" key="9">
    <source>
        <dbReference type="ARBA" id="ARBA00022777"/>
    </source>
</evidence>
<evidence type="ECO:0000256" key="1">
    <source>
        <dbReference type="ARBA" id="ARBA00000085"/>
    </source>
</evidence>
<evidence type="ECO:0000313" key="18">
    <source>
        <dbReference type="Proteomes" id="UP000245695"/>
    </source>
</evidence>
<dbReference type="Gene3D" id="1.10.287.130">
    <property type="match status" value="1"/>
</dbReference>
<evidence type="ECO:0000256" key="7">
    <source>
        <dbReference type="ARBA" id="ARBA00022692"/>
    </source>
</evidence>
<evidence type="ECO:0000256" key="2">
    <source>
        <dbReference type="ARBA" id="ARBA00004651"/>
    </source>
</evidence>
<dbReference type="InterPro" id="IPR036097">
    <property type="entry name" value="HisK_dim/P_sf"/>
</dbReference>
<keyword evidence="5" id="KW-0597">Phosphoprotein</keyword>
<comment type="subcellular location">
    <subcellularLocation>
        <location evidence="2">Cell membrane</location>
        <topology evidence="2">Multi-pass membrane protein</topology>
    </subcellularLocation>
</comment>
<dbReference type="GO" id="GO:0000155">
    <property type="term" value="F:phosphorelay sensor kinase activity"/>
    <property type="evidence" value="ECO:0007669"/>
    <property type="project" value="InterPro"/>
</dbReference>
<feature type="transmembrane region" description="Helical" evidence="14">
    <location>
        <begin position="12"/>
        <end position="34"/>
    </location>
</feature>